<name>A0AAE5C6S4_9HYPH</name>
<evidence type="ECO:0000313" key="1">
    <source>
        <dbReference type="EMBL" id="NEI53097.1"/>
    </source>
</evidence>
<reference evidence="1 3" key="1">
    <citation type="submission" date="2019-12" db="EMBL/GenBank/DDBJ databases">
        <title>Rhizobium genotypes associated with high levels of biological nitrogen fixation by grain legumes in a temperate-maritime cropping system.</title>
        <authorList>
            <person name="Maluk M."/>
            <person name="Francesc Ferrando Molina F."/>
            <person name="Lopez Del Egido L."/>
            <person name="Lafos M."/>
            <person name="Langarica-Fuentes A."/>
            <person name="Gebre Yohannes G."/>
            <person name="Young M.W."/>
            <person name="Martin P."/>
            <person name="Gantlett R."/>
            <person name="Kenicer G."/>
            <person name="Hawes C."/>
            <person name="Begg G.S."/>
            <person name="Quilliam R.S."/>
            <person name="Squire G.R."/>
            <person name="Poole P.S."/>
            <person name="Young P.W."/>
            <person name="Iannetta P.M."/>
            <person name="James E.K."/>
        </authorList>
    </citation>
    <scope>NUCLEOTIDE SEQUENCE [LARGE SCALE GENOMIC DNA]</scope>
    <source>
        <strain evidence="1 3">JHI985</strain>
    </source>
</reference>
<proteinExistence type="predicted"/>
<gene>
    <name evidence="1" type="ORF">GR217_36500</name>
    <name evidence="2" type="ORF">GR217_36895</name>
</gene>
<dbReference type="EMBL" id="WUFC01000065">
    <property type="protein sequence ID" value="NEI53172.1"/>
    <property type="molecule type" value="Genomic_DNA"/>
</dbReference>
<sequence length="54" mass="5946">AALVASRYNPDLKAFRDRLVAAGKPKIVATVATMRKLLTILNAIIRDGRPWQNA</sequence>
<evidence type="ECO:0000313" key="3">
    <source>
        <dbReference type="Proteomes" id="UP000661163"/>
    </source>
</evidence>
<dbReference type="Proteomes" id="UP000661163">
    <property type="component" value="Unassembled WGS sequence"/>
</dbReference>
<organism evidence="1 3">
    <name type="scientific">Rhizobium ruizarguesonis</name>
    <dbReference type="NCBI Taxonomy" id="2081791"/>
    <lineage>
        <taxon>Bacteria</taxon>
        <taxon>Pseudomonadati</taxon>
        <taxon>Pseudomonadota</taxon>
        <taxon>Alphaproteobacteria</taxon>
        <taxon>Hyphomicrobiales</taxon>
        <taxon>Rhizobiaceae</taxon>
        <taxon>Rhizobium/Agrobacterium group</taxon>
        <taxon>Rhizobium</taxon>
    </lineage>
</organism>
<protein>
    <submittedName>
        <fullName evidence="1">IS110 family transposase</fullName>
    </submittedName>
</protein>
<dbReference type="AlphaFoldDB" id="A0AAE5C6S4"/>
<feature type="non-terminal residue" evidence="1">
    <location>
        <position position="1"/>
    </location>
</feature>
<evidence type="ECO:0000313" key="2">
    <source>
        <dbReference type="EMBL" id="NEI53172.1"/>
    </source>
</evidence>
<accession>A0AAE5C6S4</accession>
<comment type="caution">
    <text evidence="1">The sequence shown here is derived from an EMBL/GenBank/DDBJ whole genome shotgun (WGS) entry which is preliminary data.</text>
</comment>
<dbReference type="EMBL" id="WUFC01000061">
    <property type="protein sequence ID" value="NEI53097.1"/>
    <property type="molecule type" value="Genomic_DNA"/>
</dbReference>